<keyword evidence="4" id="KW-0418">Kinase</keyword>
<dbReference type="GO" id="GO:0004674">
    <property type="term" value="F:protein serine/threonine kinase activity"/>
    <property type="evidence" value="ECO:0007669"/>
    <property type="project" value="UniProtKB-KW"/>
</dbReference>
<sequence>MRLMDHQNVVSLRHCFFSTTSRDELFQRMPLVYVKLYTYQGTSIYSYCTRSLPQGCKASKSFDIWSAGCVLAELLLGQNQVDLLVEIIKVLGTPTREEIRCMNPNYTDFRFPQIKAHPWHKIFHKRMPPEAIDLASRLLQYLPSLRCSALAGAAPELINRLIPEHLRRQTGLGFSHPAGI</sequence>
<dbReference type="GO" id="GO:0005634">
    <property type="term" value="C:nucleus"/>
    <property type="evidence" value="ECO:0007669"/>
    <property type="project" value="TreeGrafter"/>
</dbReference>
<proteinExistence type="predicted"/>
<reference evidence="6 7" key="1">
    <citation type="journal article" date="2017" name="Plant Biotechnol. J.">
        <title>A comprehensive draft genome sequence for lupin (Lupinus angustifolius), an emerging health food: insights into plant-microbe interactions and legume evolution.</title>
        <authorList>
            <person name="Hane J.K."/>
            <person name="Ming Y."/>
            <person name="Kamphuis L.G."/>
            <person name="Nelson M.N."/>
            <person name="Garg G."/>
            <person name="Atkins C.A."/>
            <person name="Bayer P.E."/>
            <person name="Bravo A."/>
            <person name="Bringans S."/>
            <person name="Cannon S."/>
            <person name="Edwards D."/>
            <person name="Foley R."/>
            <person name="Gao L.L."/>
            <person name="Harrison M.J."/>
            <person name="Huang W."/>
            <person name="Hurgobin B."/>
            <person name="Li S."/>
            <person name="Liu C.W."/>
            <person name="McGrath A."/>
            <person name="Morahan G."/>
            <person name="Murray J."/>
            <person name="Weller J."/>
            <person name="Jian J."/>
            <person name="Singh K.B."/>
        </authorList>
    </citation>
    <scope>NUCLEOTIDE SEQUENCE [LARGE SCALE GENOMIC DNA]</scope>
    <source>
        <strain evidence="7">cv. Tanjil</strain>
        <tissue evidence="6">Whole plant</tissue>
    </source>
</reference>
<organism evidence="6 7">
    <name type="scientific">Lupinus angustifolius</name>
    <name type="common">Narrow-leaved blue lupine</name>
    <dbReference type="NCBI Taxonomy" id="3871"/>
    <lineage>
        <taxon>Eukaryota</taxon>
        <taxon>Viridiplantae</taxon>
        <taxon>Streptophyta</taxon>
        <taxon>Embryophyta</taxon>
        <taxon>Tracheophyta</taxon>
        <taxon>Spermatophyta</taxon>
        <taxon>Magnoliopsida</taxon>
        <taxon>eudicotyledons</taxon>
        <taxon>Gunneridae</taxon>
        <taxon>Pentapetalae</taxon>
        <taxon>rosids</taxon>
        <taxon>fabids</taxon>
        <taxon>Fabales</taxon>
        <taxon>Fabaceae</taxon>
        <taxon>Papilionoideae</taxon>
        <taxon>50 kb inversion clade</taxon>
        <taxon>genistoids sensu lato</taxon>
        <taxon>core genistoids</taxon>
        <taxon>Genisteae</taxon>
        <taxon>Lupinus</taxon>
    </lineage>
</organism>
<gene>
    <name evidence="6" type="ORF">TanjilG_11079</name>
</gene>
<dbReference type="AlphaFoldDB" id="A0A1J7GGJ2"/>
<evidence type="ECO:0000313" key="7">
    <source>
        <dbReference type="Proteomes" id="UP000188354"/>
    </source>
</evidence>
<keyword evidence="1" id="KW-0723">Serine/threonine-protein kinase</keyword>
<dbReference type="InterPro" id="IPR011009">
    <property type="entry name" value="Kinase-like_dom_sf"/>
</dbReference>
<dbReference type="GO" id="GO:0005737">
    <property type="term" value="C:cytoplasm"/>
    <property type="evidence" value="ECO:0007669"/>
    <property type="project" value="TreeGrafter"/>
</dbReference>
<keyword evidence="3" id="KW-0547">Nucleotide-binding</keyword>
<accession>A0A1J7GGJ2</accession>
<keyword evidence="7" id="KW-1185">Reference proteome</keyword>
<dbReference type="Gene3D" id="1.10.510.10">
    <property type="entry name" value="Transferase(Phosphotransferase) domain 1"/>
    <property type="match status" value="1"/>
</dbReference>
<keyword evidence="5" id="KW-0067">ATP-binding</keyword>
<evidence type="ECO:0000256" key="1">
    <source>
        <dbReference type="ARBA" id="ARBA00022527"/>
    </source>
</evidence>
<evidence type="ECO:0000256" key="2">
    <source>
        <dbReference type="ARBA" id="ARBA00022679"/>
    </source>
</evidence>
<dbReference type="Proteomes" id="UP000188354">
    <property type="component" value="Chromosome LG18"/>
</dbReference>
<evidence type="ECO:0000313" key="6">
    <source>
        <dbReference type="EMBL" id="OIV93497.1"/>
    </source>
</evidence>
<dbReference type="SUPFAM" id="SSF56112">
    <property type="entry name" value="Protein kinase-like (PK-like)"/>
    <property type="match status" value="1"/>
</dbReference>
<keyword evidence="2" id="KW-0808">Transferase</keyword>
<evidence type="ECO:0000256" key="4">
    <source>
        <dbReference type="ARBA" id="ARBA00022777"/>
    </source>
</evidence>
<dbReference type="EMBL" id="CM007378">
    <property type="protein sequence ID" value="OIV93497.1"/>
    <property type="molecule type" value="Genomic_DNA"/>
</dbReference>
<dbReference type="GO" id="GO:0005524">
    <property type="term" value="F:ATP binding"/>
    <property type="evidence" value="ECO:0007669"/>
    <property type="project" value="UniProtKB-KW"/>
</dbReference>
<dbReference type="PANTHER" id="PTHR24057">
    <property type="entry name" value="GLYCOGEN SYNTHASE KINASE-3 ALPHA"/>
    <property type="match status" value="1"/>
</dbReference>
<dbReference type="GO" id="GO:0009742">
    <property type="term" value="P:brassinosteroid mediated signaling pathway"/>
    <property type="evidence" value="ECO:0007669"/>
    <property type="project" value="TreeGrafter"/>
</dbReference>
<name>A0A1J7GGJ2_LUPAN</name>
<dbReference type="InterPro" id="IPR050591">
    <property type="entry name" value="GSK-3"/>
</dbReference>
<dbReference type="OMA" id="SKSFDIW"/>
<evidence type="ECO:0000256" key="5">
    <source>
        <dbReference type="ARBA" id="ARBA00022840"/>
    </source>
</evidence>
<dbReference type="Gramene" id="OIV93497">
    <property type="protein sequence ID" value="OIV93497"/>
    <property type="gene ID" value="TanjilG_11079"/>
</dbReference>
<dbReference type="PANTHER" id="PTHR24057:SF5">
    <property type="entry name" value="SHAGGY-RELATED PROTEIN KINASE IOTA-RELATED"/>
    <property type="match status" value="1"/>
</dbReference>
<protein>
    <recommendedName>
        <fullName evidence="8">Non-specific serine/threonine protein kinase</fullName>
    </recommendedName>
</protein>
<dbReference type="STRING" id="3871.A0A1J7GGJ2"/>
<evidence type="ECO:0000256" key="3">
    <source>
        <dbReference type="ARBA" id="ARBA00022741"/>
    </source>
</evidence>
<evidence type="ECO:0008006" key="8">
    <source>
        <dbReference type="Google" id="ProtNLM"/>
    </source>
</evidence>
<dbReference type="GO" id="GO:0030154">
    <property type="term" value="P:cell differentiation"/>
    <property type="evidence" value="ECO:0007669"/>
    <property type="project" value="TreeGrafter"/>
</dbReference>